<dbReference type="EMBL" id="FNSC01000001">
    <property type="protein sequence ID" value="SED50323.1"/>
    <property type="molecule type" value="Genomic_DNA"/>
</dbReference>
<evidence type="ECO:0000313" key="1">
    <source>
        <dbReference type="EMBL" id="SED50323.1"/>
    </source>
</evidence>
<accession>A0A1H5B6W4</accession>
<dbReference type="AlphaFoldDB" id="A0A1H5B6W4"/>
<dbReference type="Proteomes" id="UP000242849">
    <property type="component" value="Unassembled WGS sequence"/>
</dbReference>
<dbReference type="OrthoDB" id="8900117at2"/>
<dbReference type="InterPro" id="IPR006498">
    <property type="entry name" value="Tail_tube"/>
</dbReference>
<protein>
    <recommendedName>
        <fullName evidence="4">Phage major tail tube protein</fullName>
    </recommendedName>
</protein>
<dbReference type="RefSeq" id="WP_090382175.1">
    <property type="nucleotide sequence ID" value="NZ_FNSC01000001.1"/>
</dbReference>
<dbReference type="STRING" id="53406.SAMN05421553_2777"/>
<keyword evidence="3" id="KW-1185">Reference proteome</keyword>
<reference evidence="3" key="2">
    <citation type="submission" date="2016-10" db="EMBL/GenBank/DDBJ databases">
        <authorList>
            <person name="Varghese N."/>
            <person name="Submissions S."/>
        </authorList>
    </citation>
    <scope>NUCLEOTIDE SEQUENCE [LARGE SCALE GENOMIC DNA]</scope>
    <source>
        <strain evidence="3">DSM 12111</strain>
    </source>
</reference>
<evidence type="ECO:0000313" key="3">
    <source>
        <dbReference type="Proteomes" id="UP000242849"/>
    </source>
</evidence>
<sequence length="174" mass="19346">MAGVNAHRITNANLYLDGQDFFAKSEEIELGSVKAVMSDFQGLGMVVLIELPDGLDKLEGKIVWNSLYKEAGSKLASPFKTVQLQCRSNVQVFNNGGLVDEIPLVTLMTIMPKEYNLGSFKPRDPSKFETPFSAIFVRQLLNGEEVLLLDYLANIFRVGGEDQLAKYRRNIGQA</sequence>
<reference evidence="1" key="1">
    <citation type="submission" date="2016-10" db="EMBL/GenBank/DDBJ databases">
        <authorList>
            <person name="de Groot N.N."/>
        </authorList>
    </citation>
    <scope>NUCLEOTIDE SEQUENCE [LARGE SCALE GENOMIC DNA]</scope>
    <source>
        <strain evidence="1">DSM 12111</strain>
    </source>
</reference>
<organism evidence="1 3">
    <name type="scientific">Pseudomonas anguilliseptica</name>
    <dbReference type="NCBI Taxonomy" id="53406"/>
    <lineage>
        <taxon>Bacteria</taxon>
        <taxon>Pseudomonadati</taxon>
        <taxon>Pseudomonadota</taxon>
        <taxon>Gammaproteobacteria</taxon>
        <taxon>Pseudomonadales</taxon>
        <taxon>Pseudomonadaceae</taxon>
        <taxon>Pseudomonas</taxon>
    </lineage>
</organism>
<evidence type="ECO:0008006" key="4">
    <source>
        <dbReference type="Google" id="ProtNLM"/>
    </source>
</evidence>
<dbReference type="NCBIfam" id="TIGR01611">
    <property type="entry name" value="tail_tube"/>
    <property type="match status" value="1"/>
</dbReference>
<evidence type="ECO:0000313" key="2">
    <source>
        <dbReference type="EMBL" id="SED79027.1"/>
    </source>
</evidence>
<gene>
    <name evidence="1" type="ORF">SAMN05421553_2777</name>
    <name evidence="2" type="ORF">SAMN05421553_3342</name>
</gene>
<proteinExistence type="predicted"/>
<name>A0A1H5B6W4_PSEAG</name>
<dbReference type="Pfam" id="PF04985">
    <property type="entry name" value="Phage_tube"/>
    <property type="match status" value="1"/>
</dbReference>
<dbReference type="EMBL" id="FNSC01000001">
    <property type="protein sequence ID" value="SED79027.1"/>
    <property type="molecule type" value="Genomic_DNA"/>
</dbReference>